<dbReference type="AlphaFoldDB" id="A0A928Z2W5"/>
<proteinExistence type="predicted"/>
<dbReference type="GO" id="GO:0008757">
    <property type="term" value="F:S-adenosylmethionine-dependent methyltransferase activity"/>
    <property type="evidence" value="ECO:0007669"/>
    <property type="project" value="InterPro"/>
</dbReference>
<dbReference type="SUPFAM" id="SSF53335">
    <property type="entry name" value="S-adenosyl-L-methionine-dependent methyltransferases"/>
    <property type="match status" value="1"/>
</dbReference>
<dbReference type="RefSeq" id="WP_264323585.1">
    <property type="nucleotide sequence ID" value="NZ_JADEXQ010000007.1"/>
</dbReference>
<evidence type="ECO:0000313" key="3">
    <source>
        <dbReference type="Proteomes" id="UP000625316"/>
    </source>
</evidence>
<gene>
    <name evidence="2" type="ORF">IQ266_03175</name>
</gene>
<reference evidence="2" key="1">
    <citation type="submission" date="2020-10" db="EMBL/GenBank/DDBJ databases">
        <authorList>
            <person name="Castelo-Branco R."/>
            <person name="Eusebio N."/>
            <person name="Adriana R."/>
            <person name="Vieira A."/>
            <person name="Brugerolle De Fraissinette N."/>
            <person name="Rezende De Castro R."/>
            <person name="Schneider M.P."/>
            <person name="Vasconcelos V."/>
            <person name="Leao P.N."/>
        </authorList>
    </citation>
    <scope>NUCLEOTIDE SEQUENCE</scope>
    <source>
        <strain evidence="2">LEGE 11480</strain>
    </source>
</reference>
<feature type="domain" description="Methyltransferase type 11" evidence="1">
    <location>
        <begin position="70"/>
        <end position="169"/>
    </location>
</feature>
<dbReference type="InterPro" id="IPR029063">
    <property type="entry name" value="SAM-dependent_MTases_sf"/>
</dbReference>
<dbReference type="GO" id="GO:0032259">
    <property type="term" value="P:methylation"/>
    <property type="evidence" value="ECO:0007669"/>
    <property type="project" value="UniProtKB-KW"/>
</dbReference>
<keyword evidence="2" id="KW-0808">Transferase</keyword>
<name>A0A928Z2W5_9CYAN</name>
<accession>A0A928Z2W5</accession>
<organism evidence="2 3">
    <name type="scientific">Romeriopsis navalis LEGE 11480</name>
    <dbReference type="NCBI Taxonomy" id="2777977"/>
    <lineage>
        <taxon>Bacteria</taxon>
        <taxon>Bacillati</taxon>
        <taxon>Cyanobacteriota</taxon>
        <taxon>Cyanophyceae</taxon>
        <taxon>Leptolyngbyales</taxon>
        <taxon>Leptolyngbyaceae</taxon>
        <taxon>Romeriopsis</taxon>
        <taxon>Romeriopsis navalis</taxon>
    </lineage>
</organism>
<sequence length="229" mass="26373">MSKLPQDQWQPNIQPIIDRFNKEYERQEFDVPDEVQAMPIFQDWVSGALQSKSNSPFWELVKPQKKQRCLDIGCGFSFLIYPWREWDAVFYGQEVSLVAQAALKARGPQLNSKLFKGVEVGPAHALKYEQDQFDLVIATGFSCYYPLEYWSLVLSEVKRVLKPGGVFVMDVLDPETEMAENWAILETYLGAEVNLEDLSTWKDCVKAAGGKVVKQLDRELFQMWKVTFS</sequence>
<keyword evidence="3" id="KW-1185">Reference proteome</keyword>
<comment type="caution">
    <text evidence="2">The sequence shown here is derived from an EMBL/GenBank/DDBJ whole genome shotgun (WGS) entry which is preliminary data.</text>
</comment>
<dbReference type="InterPro" id="IPR013216">
    <property type="entry name" value="Methyltransf_11"/>
</dbReference>
<evidence type="ECO:0000313" key="2">
    <source>
        <dbReference type="EMBL" id="MBE9028760.1"/>
    </source>
</evidence>
<dbReference type="Proteomes" id="UP000625316">
    <property type="component" value="Unassembled WGS sequence"/>
</dbReference>
<dbReference type="CDD" id="cd02440">
    <property type="entry name" value="AdoMet_MTases"/>
    <property type="match status" value="1"/>
</dbReference>
<protein>
    <submittedName>
        <fullName evidence="2">Class I SAM-dependent methyltransferase</fullName>
    </submittedName>
</protein>
<dbReference type="Pfam" id="PF08241">
    <property type="entry name" value="Methyltransf_11"/>
    <property type="match status" value="1"/>
</dbReference>
<dbReference type="Gene3D" id="3.40.50.150">
    <property type="entry name" value="Vaccinia Virus protein VP39"/>
    <property type="match status" value="1"/>
</dbReference>
<keyword evidence="2" id="KW-0489">Methyltransferase</keyword>
<evidence type="ECO:0000259" key="1">
    <source>
        <dbReference type="Pfam" id="PF08241"/>
    </source>
</evidence>
<dbReference type="EMBL" id="JADEXQ010000007">
    <property type="protein sequence ID" value="MBE9028760.1"/>
    <property type="molecule type" value="Genomic_DNA"/>
</dbReference>